<dbReference type="Proteomes" id="UP000046393">
    <property type="component" value="Unplaced"/>
</dbReference>
<reference evidence="5" key="1">
    <citation type="submission" date="2017-02" db="UniProtKB">
        <authorList>
            <consortium name="WormBaseParasite"/>
        </authorList>
    </citation>
    <scope>IDENTIFICATION</scope>
</reference>
<dbReference type="GO" id="GO:0005634">
    <property type="term" value="C:nucleus"/>
    <property type="evidence" value="ECO:0007669"/>
    <property type="project" value="TreeGrafter"/>
</dbReference>
<evidence type="ECO:0000313" key="5">
    <source>
        <dbReference type="WBParaSite" id="SMUV_0000450501-mRNA-1"/>
    </source>
</evidence>
<dbReference type="PROSITE" id="PS01031">
    <property type="entry name" value="SHSP"/>
    <property type="match status" value="1"/>
</dbReference>
<feature type="domain" description="SHSP" evidence="3">
    <location>
        <begin position="18"/>
        <end position="114"/>
    </location>
</feature>
<dbReference type="InterPro" id="IPR001436">
    <property type="entry name" value="Alpha-crystallin/sHSP_animal"/>
</dbReference>
<sequence>MDSRNVDVAHSWKAEQWDWPLQQNDGVVRLTNTNEKFEVALDAAFFTPKDIQVKVTGNQLVIHCMHETRTDQFGEVKREVNRTYLLPDDVDTKTLKSNLTTRGYLVITASKKAK</sequence>
<dbReference type="Gene3D" id="2.60.40.790">
    <property type="match status" value="1"/>
</dbReference>
<evidence type="ECO:0000313" key="4">
    <source>
        <dbReference type="Proteomes" id="UP000046393"/>
    </source>
</evidence>
<proteinExistence type="inferred from homology"/>
<dbReference type="GO" id="GO:0005737">
    <property type="term" value="C:cytoplasm"/>
    <property type="evidence" value="ECO:0007669"/>
    <property type="project" value="TreeGrafter"/>
</dbReference>
<protein>
    <submittedName>
        <fullName evidence="5">SHSP domain-containing protein</fullName>
    </submittedName>
</protein>
<dbReference type="GO" id="GO:0009408">
    <property type="term" value="P:response to heat"/>
    <property type="evidence" value="ECO:0007669"/>
    <property type="project" value="TreeGrafter"/>
</dbReference>
<dbReference type="InterPro" id="IPR002068">
    <property type="entry name" value="A-crystallin/Hsp20_dom"/>
</dbReference>
<dbReference type="FunFam" id="2.60.40.790:FF:000036">
    <property type="entry name" value="Heat Shock Protein"/>
    <property type="match status" value="1"/>
</dbReference>
<dbReference type="GO" id="GO:0042026">
    <property type="term" value="P:protein refolding"/>
    <property type="evidence" value="ECO:0007669"/>
    <property type="project" value="TreeGrafter"/>
</dbReference>
<dbReference type="STRING" id="451379.A0A0N5AJ79"/>
<dbReference type="SUPFAM" id="SSF49764">
    <property type="entry name" value="HSP20-like chaperones"/>
    <property type="match status" value="1"/>
</dbReference>
<dbReference type="GO" id="GO:0051082">
    <property type="term" value="F:unfolded protein binding"/>
    <property type="evidence" value="ECO:0007669"/>
    <property type="project" value="TreeGrafter"/>
</dbReference>
<keyword evidence="4" id="KW-1185">Reference proteome</keyword>
<organism evidence="4 5">
    <name type="scientific">Syphacia muris</name>
    <dbReference type="NCBI Taxonomy" id="451379"/>
    <lineage>
        <taxon>Eukaryota</taxon>
        <taxon>Metazoa</taxon>
        <taxon>Ecdysozoa</taxon>
        <taxon>Nematoda</taxon>
        <taxon>Chromadorea</taxon>
        <taxon>Rhabditida</taxon>
        <taxon>Spirurina</taxon>
        <taxon>Oxyuridomorpha</taxon>
        <taxon>Oxyuroidea</taxon>
        <taxon>Oxyuridae</taxon>
        <taxon>Syphacia</taxon>
    </lineage>
</organism>
<dbReference type="InterPro" id="IPR008978">
    <property type="entry name" value="HSP20-like_chaperone"/>
</dbReference>
<dbReference type="AlphaFoldDB" id="A0A0N5AJ79"/>
<dbReference type="WBParaSite" id="SMUV_0000450501-mRNA-1">
    <property type="protein sequence ID" value="SMUV_0000450501-mRNA-1"/>
    <property type="gene ID" value="SMUV_0000450501"/>
</dbReference>
<dbReference type="Pfam" id="PF00011">
    <property type="entry name" value="HSP20"/>
    <property type="match status" value="1"/>
</dbReference>
<accession>A0A0N5AJ79</accession>
<dbReference type="PANTHER" id="PTHR45640">
    <property type="entry name" value="HEAT SHOCK PROTEIN HSP-12.2-RELATED"/>
    <property type="match status" value="1"/>
</dbReference>
<evidence type="ECO:0000256" key="2">
    <source>
        <dbReference type="RuleBase" id="RU003616"/>
    </source>
</evidence>
<evidence type="ECO:0000256" key="1">
    <source>
        <dbReference type="PROSITE-ProRule" id="PRU00285"/>
    </source>
</evidence>
<comment type="similarity">
    <text evidence="1 2">Belongs to the small heat shock protein (HSP20) family.</text>
</comment>
<dbReference type="PANTHER" id="PTHR45640:SF35">
    <property type="entry name" value="HEAT SHOCK PROTEIN HSP-12.2"/>
    <property type="match status" value="1"/>
</dbReference>
<dbReference type="PRINTS" id="PR00299">
    <property type="entry name" value="ACRYSTALLIN"/>
</dbReference>
<evidence type="ECO:0000259" key="3">
    <source>
        <dbReference type="PROSITE" id="PS01031"/>
    </source>
</evidence>
<dbReference type="CDD" id="cd06526">
    <property type="entry name" value="metazoan_ACD"/>
    <property type="match status" value="1"/>
</dbReference>
<name>A0A0N5AJ79_9BILA</name>